<dbReference type="Proteomes" id="UP000239757">
    <property type="component" value="Unassembled WGS sequence"/>
</dbReference>
<name>A0A2P5W813_GOSBA</name>
<sequence length="134" mass="14821">MSQGGFQAPKKIKRREEEPSNEGGTAFIRKKMLAVRLACRLRKYSWVTFLVVLLQTKKILLKKTKLRDDDVEISVVDVSLSVVLSERVCSFVEKSMENSVVVLQSKWAWAVVAGAWAVAAEDMTGAVAAAQVGH</sequence>
<reference evidence="1 2" key="1">
    <citation type="submission" date="2015-01" db="EMBL/GenBank/DDBJ databases">
        <title>Genome of allotetraploid Gossypium barbadense reveals genomic plasticity and fiber elongation in cotton evolution.</title>
        <authorList>
            <person name="Chen X."/>
            <person name="Liu X."/>
            <person name="Zhao B."/>
            <person name="Zheng H."/>
            <person name="Hu Y."/>
            <person name="Lu G."/>
            <person name="Yang C."/>
            <person name="Chen J."/>
            <person name="Shan C."/>
            <person name="Zhang L."/>
            <person name="Zhou Y."/>
            <person name="Wang L."/>
            <person name="Guo W."/>
            <person name="Bai Y."/>
            <person name="Ruan J."/>
            <person name="Shangguan X."/>
            <person name="Mao Y."/>
            <person name="Jiang J."/>
            <person name="Zhu Y."/>
            <person name="Lei J."/>
            <person name="Kang H."/>
            <person name="Chen S."/>
            <person name="He X."/>
            <person name="Wang R."/>
            <person name="Wang Y."/>
            <person name="Chen J."/>
            <person name="Wang L."/>
            <person name="Yu S."/>
            <person name="Wang B."/>
            <person name="Wei J."/>
            <person name="Song S."/>
            <person name="Lu X."/>
            <person name="Gao Z."/>
            <person name="Gu W."/>
            <person name="Deng X."/>
            <person name="Ma D."/>
            <person name="Wang S."/>
            <person name="Liang W."/>
            <person name="Fang L."/>
            <person name="Cai C."/>
            <person name="Zhu X."/>
            <person name="Zhou B."/>
            <person name="Zhang Y."/>
            <person name="Chen Z."/>
            <person name="Xu S."/>
            <person name="Zhu R."/>
            <person name="Wang S."/>
            <person name="Zhang T."/>
            <person name="Zhao G."/>
        </authorList>
    </citation>
    <scope>NUCLEOTIDE SEQUENCE [LARGE SCALE GENOMIC DNA]</scope>
    <source>
        <strain evidence="2">cv. Xinhai21</strain>
        <tissue evidence="1">Leaf</tissue>
    </source>
</reference>
<protein>
    <submittedName>
        <fullName evidence="1">Uncharacterized protein</fullName>
    </submittedName>
</protein>
<dbReference type="AlphaFoldDB" id="A0A2P5W813"/>
<organism evidence="1 2">
    <name type="scientific">Gossypium barbadense</name>
    <name type="common">Sea Island cotton</name>
    <name type="synonym">Hibiscus barbadensis</name>
    <dbReference type="NCBI Taxonomy" id="3634"/>
    <lineage>
        <taxon>Eukaryota</taxon>
        <taxon>Viridiplantae</taxon>
        <taxon>Streptophyta</taxon>
        <taxon>Embryophyta</taxon>
        <taxon>Tracheophyta</taxon>
        <taxon>Spermatophyta</taxon>
        <taxon>Magnoliopsida</taxon>
        <taxon>eudicotyledons</taxon>
        <taxon>Gunneridae</taxon>
        <taxon>Pentapetalae</taxon>
        <taxon>rosids</taxon>
        <taxon>malvids</taxon>
        <taxon>Malvales</taxon>
        <taxon>Malvaceae</taxon>
        <taxon>Malvoideae</taxon>
        <taxon>Gossypium</taxon>
    </lineage>
</organism>
<gene>
    <name evidence="1" type="ORF">GOBAR_AA33455</name>
</gene>
<proteinExistence type="predicted"/>
<accession>A0A2P5W813</accession>
<evidence type="ECO:0000313" key="2">
    <source>
        <dbReference type="Proteomes" id="UP000239757"/>
    </source>
</evidence>
<evidence type="ECO:0000313" key="1">
    <source>
        <dbReference type="EMBL" id="PPR87236.1"/>
    </source>
</evidence>
<dbReference type="EMBL" id="KZ668662">
    <property type="protein sequence ID" value="PPR87236.1"/>
    <property type="molecule type" value="Genomic_DNA"/>
</dbReference>